<evidence type="ECO:0000313" key="2">
    <source>
        <dbReference type="EMBL" id="OAQ32719.1"/>
    </source>
</evidence>
<evidence type="ECO:0000256" key="1">
    <source>
        <dbReference type="SAM" id="Phobius"/>
    </source>
</evidence>
<protein>
    <submittedName>
        <fullName evidence="2">Uncharacterized protein</fullName>
    </submittedName>
</protein>
<dbReference type="EMBL" id="KV442024">
    <property type="protein sequence ID" value="OAQ32719.1"/>
    <property type="molecule type" value="Genomic_DNA"/>
</dbReference>
<accession>A0A197K8I0</accession>
<dbReference type="Proteomes" id="UP000078512">
    <property type="component" value="Unassembled WGS sequence"/>
</dbReference>
<gene>
    <name evidence="2" type="ORF">K457DRAFT_292329</name>
</gene>
<dbReference type="AlphaFoldDB" id="A0A197K8I0"/>
<sequence>MCDILFLGPIVFALSTLSYPKPHSTAHHNHLLTFIRLFLVQFQQPCSPNTHYIHSSFVPFVLACLTRQVVPSFLWSLSEKKVLFFAILVLTSHPSSISLSSSTPDHHAAILYLLFTVDVCLLGSTTPRFLFFPTPPLSHHCDPLRAMHCPLFLSLSLPVCASSTSHFSILYTACLTAGPGSTGFLGVFLSLALLIHMTR</sequence>
<organism evidence="2 3">
    <name type="scientific">Linnemannia elongata AG-77</name>
    <dbReference type="NCBI Taxonomy" id="1314771"/>
    <lineage>
        <taxon>Eukaryota</taxon>
        <taxon>Fungi</taxon>
        <taxon>Fungi incertae sedis</taxon>
        <taxon>Mucoromycota</taxon>
        <taxon>Mortierellomycotina</taxon>
        <taxon>Mortierellomycetes</taxon>
        <taxon>Mortierellales</taxon>
        <taxon>Mortierellaceae</taxon>
        <taxon>Linnemannia</taxon>
    </lineage>
</organism>
<keyword evidence="1" id="KW-1133">Transmembrane helix</keyword>
<keyword evidence="3" id="KW-1185">Reference proteome</keyword>
<reference evidence="2 3" key="1">
    <citation type="submission" date="2016-05" db="EMBL/GenBank/DDBJ databases">
        <title>Genome sequencing reveals origins of a unique bacterial endosymbiosis in the earliest lineages of terrestrial Fungi.</title>
        <authorList>
            <consortium name="DOE Joint Genome Institute"/>
            <person name="Uehling J."/>
            <person name="Gryganskyi A."/>
            <person name="Hameed K."/>
            <person name="Tschaplinski T."/>
            <person name="Misztal P."/>
            <person name="Wu S."/>
            <person name="Desiro A."/>
            <person name="Vande Pol N."/>
            <person name="Du Z.-Y."/>
            <person name="Zienkiewicz A."/>
            <person name="Zienkiewicz K."/>
            <person name="Morin E."/>
            <person name="Tisserant E."/>
            <person name="Splivallo R."/>
            <person name="Hainaut M."/>
            <person name="Henrissat B."/>
            <person name="Ohm R."/>
            <person name="Kuo A."/>
            <person name="Yan J."/>
            <person name="Lipzen A."/>
            <person name="Nolan M."/>
            <person name="Labutti K."/>
            <person name="Barry K."/>
            <person name="Goldstein A."/>
            <person name="Labbe J."/>
            <person name="Schadt C."/>
            <person name="Tuskan G."/>
            <person name="Grigoriev I."/>
            <person name="Martin F."/>
            <person name="Vilgalys R."/>
            <person name="Bonito G."/>
        </authorList>
    </citation>
    <scope>NUCLEOTIDE SEQUENCE [LARGE SCALE GENOMIC DNA]</scope>
    <source>
        <strain evidence="2 3">AG-77</strain>
    </source>
</reference>
<keyword evidence="1" id="KW-0472">Membrane</keyword>
<keyword evidence="1" id="KW-0812">Transmembrane</keyword>
<evidence type="ECO:0000313" key="3">
    <source>
        <dbReference type="Proteomes" id="UP000078512"/>
    </source>
</evidence>
<proteinExistence type="predicted"/>
<name>A0A197K8I0_9FUNG</name>
<feature type="transmembrane region" description="Helical" evidence="1">
    <location>
        <begin position="177"/>
        <end position="195"/>
    </location>
</feature>